<comment type="similarity">
    <text evidence="1">Belongs to the beta-lactamase family.</text>
</comment>
<dbReference type="SUPFAM" id="SSF56601">
    <property type="entry name" value="beta-lactamase/transpeptidase-like"/>
    <property type="match status" value="1"/>
</dbReference>
<dbReference type="EMBL" id="BNBE01000002">
    <property type="protein sequence ID" value="GHG08721.1"/>
    <property type="molecule type" value="Genomic_DNA"/>
</dbReference>
<dbReference type="AlphaFoldDB" id="A0A919EP60"/>
<sequence length="329" mass="33050">MGGELGEQGDGWLAGQLRALTGGRFPVAGAVVGPAGTATASVGAGLGADYEIGSVSKGVTGLLYADALERGEVTAGTALGELLPLGDVPVAGVTLGSLATHRSGLPRLPPSTGVWRRTFALWRHGANPYGEDLAALLGQARAVRPGPPRPRYSNLGFELLGHALAGAAGTTYGELVAGRISGPLGLERFYLPAGPGGLLPGALAGTTRRGRPREPWTGEALGPAGGIRADVGGMARLTAALLDGTAPGTAALDPVAPFTAGTRIGAAWITLRVRDLEITLHNGGTGGFRSWLGLDRASGTGVVVLAAASVSVDRAGFALLTERDRPAPA</sequence>
<reference evidence="3" key="2">
    <citation type="submission" date="2020-09" db="EMBL/GenBank/DDBJ databases">
        <authorList>
            <person name="Sun Q."/>
            <person name="Ohkuma M."/>
        </authorList>
    </citation>
    <scope>NUCLEOTIDE SEQUENCE</scope>
    <source>
        <strain evidence="3">JCM 4122</strain>
    </source>
</reference>
<dbReference type="Pfam" id="PF00144">
    <property type="entry name" value="Beta-lactamase"/>
    <property type="match status" value="1"/>
</dbReference>
<dbReference type="Proteomes" id="UP000632849">
    <property type="component" value="Unassembled WGS sequence"/>
</dbReference>
<gene>
    <name evidence="3" type="ORF">GCM10017667_45930</name>
</gene>
<evidence type="ECO:0000313" key="3">
    <source>
        <dbReference type="EMBL" id="GHG08721.1"/>
    </source>
</evidence>
<evidence type="ECO:0000256" key="1">
    <source>
        <dbReference type="ARBA" id="ARBA00038473"/>
    </source>
</evidence>
<dbReference type="PANTHER" id="PTHR22935:SF95">
    <property type="entry name" value="BETA-LACTAMASE-LIKE 1-RELATED"/>
    <property type="match status" value="1"/>
</dbReference>
<name>A0A919EP60_STRFL</name>
<keyword evidence="4" id="KW-1185">Reference proteome</keyword>
<organism evidence="3 4">
    <name type="scientific">Streptomyces filamentosus</name>
    <name type="common">Streptomyces roseosporus</name>
    <dbReference type="NCBI Taxonomy" id="67294"/>
    <lineage>
        <taxon>Bacteria</taxon>
        <taxon>Bacillati</taxon>
        <taxon>Actinomycetota</taxon>
        <taxon>Actinomycetes</taxon>
        <taxon>Kitasatosporales</taxon>
        <taxon>Streptomycetaceae</taxon>
        <taxon>Streptomyces</taxon>
    </lineage>
</organism>
<dbReference type="Gene3D" id="3.40.710.10">
    <property type="entry name" value="DD-peptidase/beta-lactamase superfamily"/>
    <property type="match status" value="1"/>
</dbReference>
<evidence type="ECO:0000313" key="4">
    <source>
        <dbReference type="Proteomes" id="UP000632849"/>
    </source>
</evidence>
<reference evidence="3" key="1">
    <citation type="journal article" date="2014" name="Int. J. Syst. Evol. Microbiol.">
        <title>Complete genome sequence of Corynebacterium casei LMG S-19264T (=DSM 44701T), isolated from a smear-ripened cheese.</title>
        <authorList>
            <consortium name="US DOE Joint Genome Institute (JGI-PGF)"/>
            <person name="Walter F."/>
            <person name="Albersmeier A."/>
            <person name="Kalinowski J."/>
            <person name="Ruckert C."/>
        </authorList>
    </citation>
    <scope>NUCLEOTIDE SEQUENCE</scope>
    <source>
        <strain evidence="3">JCM 4122</strain>
    </source>
</reference>
<evidence type="ECO:0000259" key="2">
    <source>
        <dbReference type="Pfam" id="PF00144"/>
    </source>
</evidence>
<protein>
    <recommendedName>
        <fullName evidence="2">Beta-lactamase-related domain-containing protein</fullName>
    </recommendedName>
</protein>
<accession>A0A919EP60</accession>
<dbReference type="InterPro" id="IPR012338">
    <property type="entry name" value="Beta-lactam/transpept-like"/>
</dbReference>
<proteinExistence type="inferred from homology"/>
<feature type="domain" description="Beta-lactamase-related" evidence="2">
    <location>
        <begin position="50"/>
        <end position="311"/>
    </location>
</feature>
<dbReference type="RefSeq" id="WP_190042805.1">
    <property type="nucleotide sequence ID" value="NZ_BNBE01000002.1"/>
</dbReference>
<comment type="caution">
    <text evidence="3">The sequence shown here is derived from an EMBL/GenBank/DDBJ whole genome shotgun (WGS) entry which is preliminary data.</text>
</comment>
<dbReference type="InterPro" id="IPR051478">
    <property type="entry name" value="Beta-lactamase-like_AB/R"/>
</dbReference>
<dbReference type="PANTHER" id="PTHR22935">
    <property type="entry name" value="PENICILLIN-BINDING PROTEIN"/>
    <property type="match status" value="1"/>
</dbReference>
<dbReference type="InterPro" id="IPR001466">
    <property type="entry name" value="Beta-lactam-related"/>
</dbReference>